<sequence>MAFKQIEEAEKLWRRIPGTDEIGPLLDGLPFKDETQMQDHPPEQQKLAA</sequence>
<name>A0ABU6JAU1_9BURK</name>
<gene>
    <name evidence="2" type="ORF">RY831_16460</name>
</gene>
<protein>
    <submittedName>
        <fullName evidence="2">Uncharacterized protein</fullName>
    </submittedName>
</protein>
<evidence type="ECO:0000313" key="2">
    <source>
        <dbReference type="EMBL" id="MEC4720758.1"/>
    </source>
</evidence>
<feature type="region of interest" description="Disordered" evidence="1">
    <location>
        <begin position="16"/>
        <end position="49"/>
    </location>
</feature>
<comment type="caution">
    <text evidence="2">The sequence shown here is derived from an EMBL/GenBank/DDBJ whole genome shotgun (WGS) entry which is preliminary data.</text>
</comment>
<dbReference type="Proteomes" id="UP001352263">
    <property type="component" value="Unassembled WGS sequence"/>
</dbReference>
<feature type="compositionally biased region" description="Basic and acidic residues" evidence="1">
    <location>
        <begin position="30"/>
        <end position="43"/>
    </location>
</feature>
<reference evidence="2 3" key="1">
    <citation type="submission" date="2023-10" db="EMBL/GenBank/DDBJ databases">
        <title>Noviherbaspirillum sp. CPCC 100848 genome assembly.</title>
        <authorList>
            <person name="Li X.Y."/>
            <person name="Fang X.M."/>
        </authorList>
    </citation>
    <scope>NUCLEOTIDE SEQUENCE [LARGE SCALE GENOMIC DNA]</scope>
    <source>
        <strain evidence="2 3">CPCC 100848</strain>
    </source>
</reference>
<evidence type="ECO:0000313" key="3">
    <source>
        <dbReference type="Proteomes" id="UP001352263"/>
    </source>
</evidence>
<accession>A0ABU6JAU1</accession>
<dbReference type="EMBL" id="JAWIIV010000013">
    <property type="protein sequence ID" value="MEC4720758.1"/>
    <property type="molecule type" value="Genomic_DNA"/>
</dbReference>
<organism evidence="2 3">
    <name type="scientific">Noviherbaspirillum album</name>
    <dbReference type="NCBI Taxonomy" id="3080276"/>
    <lineage>
        <taxon>Bacteria</taxon>
        <taxon>Pseudomonadati</taxon>
        <taxon>Pseudomonadota</taxon>
        <taxon>Betaproteobacteria</taxon>
        <taxon>Burkholderiales</taxon>
        <taxon>Oxalobacteraceae</taxon>
        <taxon>Noviherbaspirillum</taxon>
    </lineage>
</organism>
<proteinExistence type="predicted"/>
<evidence type="ECO:0000256" key="1">
    <source>
        <dbReference type="SAM" id="MobiDB-lite"/>
    </source>
</evidence>
<keyword evidence="3" id="KW-1185">Reference proteome</keyword>